<dbReference type="Proteomes" id="UP000294530">
    <property type="component" value="Unassembled WGS sequence"/>
</dbReference>
<dbReference type="FunFam" id="3.20.20.80:FF:000113">
    <property type="entry name" value="Glucan 1,3-beta-glucosidase"/>
    <property type="match status" value="2"/>
</dbReference>
<feature type="chain" id="PRO_5037353185" description="2-oxoglutarate dehydrogenase, mitochondrial" evidence="11">
    <location>
        <begin position="21"/>
        <end position="2014"/>
    </location>
</feature>
<dbReference type="InterPro" id="IPR018087">
    <property type="entry name" value="Glyco_hydro_5_CS"/>
</dbReference>
<dbReference type="InterPro" id="IPR011603">
    <property type="entry name" value="2oxoglutarate_DH_E1"/>
</dbReference>
<comment type="cofactor">
    <cofactor evidence="1">
        <name>thiamine diphosphate</name>
        <dbReference type="ChEBI" id="CHEBI:58937"/>
    </cofactor>
</comment>
<evidence type="ECO:0000313" key="14">
    <source>
        <dbReference type="Proteomes" id="UP000294530"/>
    </source>
</evidence>
<dbReference type="KEGG" id="blac:94349994"/>
<dbReference type="Gene3D" id="3.40.50.970">
    <property type="match status" value="1"/>
</dbReference>
<dbReference type="FunFam" id="3.40.50.12470:FF:000003">
    <property type="entry name" value="2-oxoglutarate dehydrogenase E1 component"/>
    <property type="match status" value="1"/>
</dbReference>
<dbReference type="FunFam" id="1.10.287.1150:FF:000010">
    <property type="entry name" value="Oxoglutarate dehydrogenase (Succinyl-transferring), E1 component"/>
    <property type="match status" value="1"/>
</dbReference>
<evidence type="ECO:0000256" key="2">
    <source>
        <dbReference type="ARBA" id="ARBA00006936"/>
    </source>
</evidence>
<dbReference type="Gene3D" id="3.20.20.80">
    <property type="entry name" value="Glycosidases"/>
    <property type="match status" value="3"/>
</dbReference>
<dbReference type="InterPro" id="IPR042179">
    <property type="entry name" value="KGD_C_sf"/>
</dbReference>
<feature type="domain" description="Transketolase-like pyrimidine-binding" evidence="12">
    <location>
        <begin position="1061"/>
        <end position="1292"/>
    </location>
</feature>
<dbReference type="CDD" id="cd02016">
    <property type="entry name" value="TPP_E1_OGDC_like"/>
    <property type="match status" value="1"/>
</dbReference>
<dbReference type="InterPro" id="IPR017853">
    <property type="entry name" value="GH"/>
</dbReference>
<comment type="function">
    <text evidence="8">The 2-oxoglutarate dehydrogenase complex catalyzes the overall conversion of 2-oxoglutarate to succinyl-CoA and CO(2). It contains multiple copies of three enzymatic components: 2-oxoglutarate dehydrogenase (E1), dihydrolipoamide succinyltransferase (E2) and lipoamide dehydrogenase (E3).</text>
</comment>
<dbReference type="GO" id="GO:0045252">
    <property type="term" value="C:oxoglutarate dehydrogenase complex"/>
    <property type="evidence" value="ECO:0007669"/>
    <property type="project" value="TreeGrafter"/>
</dbReference>
<proteinExistence type="inferred from homology"/>
<dbReference type="NCBIfam" id="NF008907">
    <property type="entry name" value="PRK12270.1"/>
    <property type="match status" value="1"/>
</dbReference>
<dbReference type="GO" id="GO:0030976">
    <property type="term" value="F:thiamine pyrophosphate binding"/>
    <property type="evidence" value="ECO:0007669"/>
    <property type="project" value="InterPro"/>
</dbReference>
<evidence type="ECO:0000256" key="9">
    <source>
        <dbReference type="ARBA" id="ARBA00040267"/>
    </source>
</evidence>
<dbReference type="PROSITE" id="PS00659">
    <property type="entry name" value="GLYCOSYL_HYDROL_F5"/>
    <property type="match status" value="2"/>
</dbReference>
<dbReference type="RefSeq" id="XP_067819437.1">
    <property type="nucleotide sequence ID" value="XM_067964323.1"/>
</dbReference>
<dbReference type="EC" id="1.2.4.2" evidence="3"/>
<evidence type="ECO:0000256" key="3">
    <source>
        <dbReference type="ARBA" id="ARBA00012280"/>
    </source>
</evidence>
<dbReference type="Pfam" id="PF16870">
    <property type="entry name" value="OxoGdeHyase_C"/>
    <property type="match status" value="1"/>
</dbReference>
<keyword evidence="7" id="KW-0326">Glycosidase</keyword>
<keyword evidence="11" id="KW-0732">Signal</keyword>
<feature type="signal peptide" evidence="11">
    <location>
        <begin position="1"/>
        <end position="20"/>
    </location>
</feature>
<dbReference type="InterPro" id="IPR005475">
    <property type="entry name" value="Transketolase-like_Pyr-bd"/>
</dbReference>
<dbReference type="NCBIfam" id="TIGR00239">
    <property type="entry name" value="2oxo_dh_E1"/>
    <property type="match status" value="1"/>
</dbReference>
<evidence type="ECO:0000256" key="7">
    <source>
        <dbReference type="ARBA" id="ARBA00023295"/>
    </source>
</evidence>
<dbReference type="EMBL" id="SHOA02000008">
    <property type="protein sequence ID" value="TDH69938.1"/>
    <property type="molecule type" value="Genomic_DNA"/>
</dbReference>
<dbReference type="GeneID" id="94349994"/>
<evidence type="ECO:0000256" key="5">
    <source>
        <dbReference type="ARBA" id="ARBA00023002"/>
    </source>
</evidence>
<dbReference type="PANTHER" id="PTHR23152:SF4">
    <property type="entry name" value="2-OXOADIPATE DEHYDROGENASE COMPLEX COMPONENT E1"/>
    <property type="match status" value="1"/>
</dbReference>
<dbReference type="GO" id="GO:0005975">
    <property type="term" value="P:carbohydrate metabolic process"/>
    <property type="evidence" value="ECO:0007669"/>
    <property type="project" value="InterPro"/>
</dbReference>
<dbReference type="InterPro" id="IPR029061">
    <property type="entry name" value="THDP-binding"/>
</dbReference>
<accession>A0A976FND9</accession>
<dbReference type="GO" id="GO:0004591">
    <property type="term" value="F:oxoglutarate dehydrogenase (succinyl-transferring) activity"/>
    <property type="evidence" value="ECO:0007669"/>
    <property type="project" value="UniProtKB-EC"/>
</dbReference>
<dbReference type="GO" id="GO:0004553">
    <property type="term" value="F:hydrolase activity, hydrolyzing O-glycosyl compounds"/>
    <property type="evidence" value="ECO:0007669"/>
    <property type="project" value="InterPro"/>
</dbReference>
<dbReference type="Gene3D" id="1.10.287.1150">
    <property type="entry name" value="TPP helical domain"/>
    <property type="match status" value="1"/>
</dbReference>
<dbReference type="InterPro" id="IPR001017">
    <property type="entry name" value="DH_E1"/>
</dbReference>
<evidence type="ECO:0000313" key="13">
    <source>
        <dbReference type="EMBL" id="TDH69938.1"/>
    </source>
</evidence>
<gene>
    <name evidence="13" type="ORF">CCR75_006253</name>
</gene>
<dbReference type="GO" id="GO:0005739">
    <property type="term" value="C:mitochondrion"/>
    <property type="evidence" value="ECO:0007669"/>
    <property type="project" value="TreeGrafter"/>
</dbReference>
<evidence type="ECO:0000256" key="8">
    <source>
        <dbReference type="ARBA" id="ARBA00037426"/>
    </source>
</evidence>
<keyword evidence="14" id="KW-1185">Reference proteome</keyword>
<sequence>MPLFDYFFAALSVVTTFVSANSNYPNNITSLDTSVEYHHIQADIRNGFVKSRGVNLGGWLVAEHWMTTDASFWQGLDSRFVNSGEYTSITKASSPGTIREKLREHHATFITEDDIIQIAAAGLNTVRVPIGFWILGYDNNDPFNQHEWQAYTRETIEFLDILIRDWAKTHNVAVLISLHAAKGSQNGAEHSSPTSPGHAFWSQYSENVANTIEVARFVGARYLNDVAFLGIGLLNEPDGLTNEKVLYQYYKDAYRAVRSTGSTCILSVMPMLQKQSPDEMVGFLEAPTFTNVWVEWHPYFIWGYEQTPAEKVVSIAVKKEYRGRVAKWNGREKHNRLFIGEWSLATACNMRQNNPNLFYTFAMEQLKVHEDAEGGWTLWTWKVATTGNTNVEDWSLQKLLTDKRLAEMFHTTTLHRSVRVSVLSARVGPSRYNAPCNVSARWTRAFSSTPHPSETFMTGNNNAYVEGMYLSWQSDPKSVHKSWDVYFRQVESGSVPGEAFIPPPTIQQGVTPVRSVGGAPSSSTAQNDALGLSYLIRAYQVRGHEAANLDPLGLQDRPQLPVLDIKMYGFTEKDLDRVIAIPTNFSSGVSGFLEELADGSNNMTLGQIIQRLKETYCSSIGVQYMHILDRKQCNWIREKMEHLVHDDEPKKKKMHILERLAFSVVFERFLGNKYNTTKRFGLDGAESLIPGLKFMIDRGTELGMEHLVIGMPHRGRLNVLSNVIRKPIQQIFKEFQGTHIDVESYNERDVEDWSNAGDVKYHLGTSYDRTYPDGRQVHLSLVANPSHLEAVDPVVVGKVRAKQFYLGNNADAEKKVMPLLLHGDAAFSGQGVVYETMHLSGLDNYHTGGTVHVVVNNQIGFTTDPKNSRSSQYCTDLGKAMDVPILHVNGDDPVSVVKVFEFAAEWRQKWRSDVIINLTCYRRFGHNEVDNPFFTQPLMYKRIGQMKSVLDKYLEDLVRAGTATKDECDAIVSKVWAFFQRTFDETEKWEDVKQSDWLANRWESFKSPNQQSRIRPTGVHMNVLKHVGEKISTVTPGFQVNRQLDRIMTAKQNAIKTGEGIDWGTAEALAWGTLLLEGNHVRISGQDVERGTFSHRHAVLHEQETNDVYVPLNHLVTKTLPSAPLEYKTSGDDAVPDTQAEFVASNSSLSEFGVLGFELGYSLENPNALVMWEAQFGDFANGAQIMIDQFLSAGEDKWMRQSGLVMLLPHGYEGQGAEHSSCRIERYLQNTDDDPNVVPLMDEENRMQIQHTNWQVVYCSTPAQYFHVLRRQIHRDFRKPLISVQPKHLLRLRQASSKLDDMVTGTQFQRLIPEVLSNELVEEEEMKRVVFCSGKIYYELMQARQEKGIQHVAIVRVEQIAPFPFDKVAEQAARYPNADIKWVQEEPLNMGFWTYVSPRIETALTQLNSDSRRPAYIGRAPAAAPATGYNAVHQIEQDRIIKKALDVLTDAATFSTLLKDEDVKSVDKVSSCKRKSQTNQSFSTLYNENDSTSTTNKQEQTEVLKASVIASTEQNFDHVQYSIRNGDLSSVGVNLGGWLVAEHWMTRTADFWQGVPSEDAGKGEFTAITKASDPDAIRLKLDQHHQTFITEGDIIEIAAAGLNTVRVPVGYWIVGFDNDDPSKEAAWSKYSNGTLKYLDALVTNWAKQHNVAVLIGIHAAKGSQNGADHSSPSDPGKSHWSAYDENIANTIATATFLADRYKDEDAFLGIGLLNEPSASTDEVKLYAYYEAAYEAIRKTGNDCILSVSPLLFKQNPDTMTDFMQAPQYTNVWVEWHPYFVWGYEHTSEVELTQTVVKVNFQKSVSQWNEREHHNRLFMGEWSFATSGKFADDLEEYYEFCQAMMDVIYQADAGFTFWSWRIYEDESEFNAWSLRSVLRDERLKAIFILNKYVGTVHANGFKSSKSSKSHIQYSIRNGTFRSRGVNLGSWLEAEKWMTSSGNFWTGTNNSDQGEYIAIANATDPDLIRSFFDNHHATFINESDITEIASYGFDVNGLKGKADWKVYSKGTLKYLH</sequence>
<reference evidence="13 14" key="1">
    <citation type="journal article" date="2021" name="Genome Biol.">
        <title>AFLAP: assembly-free linkage analysis pipeline using k-mers from genome sequencing data.</title>
        <authorList>
            <person name="Fletcher K."/>
            <person name="Zhang L."/>
            <person name="Gil J."/>
            <person name="Han R."/>
            <person name="Cavanaugh K."/>
            <person name="Michelmore R."/>
        </authorList>
    </citation>
    <scope>NUCLEOTIDE SEQUENCE [LARGE SCALE GENOMIC DNA]</scope>
    <source>
        <strain evidence="13 14">SF5</strain>
    </source>
</reference>
<keyword evidence="5" id="KW-0560">Oxidoreductase</keyword>
<dbReference type="PANTHER" id="PTHR23152">
    <property type="entry name" value="2-OXOGLUTARATE DEHYDROGENASE"/>
    <property type="match status" value="1"/>
</dbReference>
<evidence type="ECO:0000256" key="1">
    <source>
        <dbReference type="ARBA" id="ARBA00001964"/>
    </source>
</evidence>
<dbReference type="InterPro" id="IPR031717">
    <property type="entry name" value="ODO-1/KGD_C"/>
</dbReference>
<dbReference type="NCBIfam" id="NF006914">
    <property type="entry name" value="PRK09404.1"/>
    <property type="match status" value="1"/>
</dbReference>
<evidence type="ECO:0000259" key="12">
    <source>
        <dbReference type="SMART" id="SM00861"/>
    </source>
</evidence>
<dbReference type="SUPFAM" id="SSF51445">
    <property type="entry name" value="(Trans)glycosidases"/>
    <property type="match status" value="3"/>
</dbReference>
<evidence type="ECO:0000256" key="11">
    <source>
        <dbReference type="SAM" id="SignalP"/>
    </source>
</evidence>
<dbReference type="OrthoDB" id="413077at2759"/>
<dbReference type="Pfam" id="PF16078">
    <property type="entry name" value="2-oxogl_dehyd_N"/>
    <property type="match status" value="1"/>
</dbReference>
<keyword evidence="6" id="KW-0786">Thiamine pyrophosphate</keyword>
<dbReference type="SUPFAM" id="SSF52518">
    <property type="entry name" value="Thiamin diphosphate-binding fold (THDP-binding)"/>
    <property type="match status" value="2"/>
</dbReference>
<evidence type="ECO:0000256" key="10">
    <source>
        <dbReference type="ARBA" id="ARBA00042984"/>
    </source>
</evidence>
<dbReference type="InterPro" id="IPR032106">
    <property type="entry name" value="2-oxogl_dehyd_N"/>
</dbReference>
<comment type="similarity">
    <text evidence="2">Belongs to the alpha-ketoglutarate dehydrogenase family.</text>
</comment>
<dbReference type="Gene3D" id="3.40.50.11610">
    <property type="entry name" value="Multifunctional 2-oxoglutarate metabolism enzyme, C-terminal domain"/>
    <property type="match status" value="1"/>
</dbReference>
<dbReference type="SMART" id="SM00861">
    <property type="entry name" value="Transket_pyr"/>
    <property type="match status" value="1"/>
</dbReference>
<organism evidence="13 14">
    <name type="scientific">Bremia lactucae</name>
    <name type="common">Lettuce downy mildew</name>
    <dbReference type="NCBI Taxonomy" id="4779"/>
    <lineage>
        <taxon>Eukaryota</taxon>
        <taxon>Sar</taxon>
        <taxon>Stramenopiles</taxon>
        <taxon>Oomycota</taxon>
        <taxon>Peronosporomycetes</taxon>
        <taxon>Peronosporales</taxon>
        <taxon>Peronosporaceae</taxon>
        <taxon>Bremia</taxon>
    </lineage>
</organism>
<evidence type="ECO:0000256" key="6">
    <source>
        <dbReference type="ARBA" id="ARBA00023052"/>
    </source>
</evidence>
<dbReference type="Pfam" id="PF00676">
    <property type="entry name" value="E1_dh"/>
    <property type="match status" value="1"/>
</dbReference>
<dbReference type="Pfam" id="PF02779">
    <property type="entry name" value="Transket_pyr"/>
    <property type="match status" value="1"/>
</dbReference>
<keyword evidence="4" id="KW-0378">Hydrolase</keyword>
<protein>
    <recommendedName>
        <fullName evidence="9">2-oxoglutarate dehydrogenase, mitochondrial</fullName>
        <ecNumber evidence="3">1.2.4.2</ecNumber>
    </recommendedName>
    <alternativeName>
        <fullName evidence="10">2-oxoglutarate dehydrogenase complex component E1</fullName>
    </alternativeName>
</protein>
<dbReference type="GO" id="GO:0006099">
    <property type="term" value="P:tricarboxylic acid cycle"/>
    <property type="evidence" value="ECO:0007669"/>
    <property type="project" value="TreeGrafter"/>
</dbReference>
<name>A0A976FND9_BRELC</name>
<dbReference type="Gene3D" id="3.40.50.12470">
    <property type="match status" value="1"/>
</dbReference>
<comment type="caution">
    <text evidence="13">The sequence shown here is derived from an EMBL/GenBank/DDBJ whole genome shotgun (WGS) entry which is preliminary data.</text>
</comment>
<evidence type="ECO:0000256" key="4">
    <source>
        <dbReference type="ARBA" id="ARBA00022801"/>
    </source>
</evidence>